<name>A0A8B7Z2U0_ACAPL</name>
<dbReference type="OrthoDB" id="10468766at2759"/>
<keyword evidence="1" id="KW-0175">Coiled coil</keyword>
<feature type="region of interest" description="Disordered" evidence="2">
    <location>
        <begin position="200"/>
        <end position="224"/>
    </location>
</feature>
<feature type="coiled-coil region" evidence="1">
    <location>
        <begin position="286"/>
        <end position="316"/>
    </location>
</feature>
<accession>A0A8B7Z2U0</accession>
<gene>
    <name evidence="4" type="primary">LOC110984253</name>
</gene>
<dbReference type="Proteomes" id="UP000694845">
    <property type="component" value="Unplaced"/>
</dbReference>
<evidence type="ECO:0000313" key="4">
    <source>
        <dbReference type="RefSeq" id="XP_022099939.1"/>
    </source>
</evidence>
<organism evidence="3 4">
    <name type="scientific">Acanthaster planci</name>
    <name type="common">Crown-of-thorns starfish</name>
    <dbReference type="NCBI Taxonomy" id="133434"/>
    <lineage>
        <taxon>Eukaryota</taxon>
        <taxon>Metazoa</taxon>
        <taxon>Echinodermata</taxon>
        <taxon>Eleutherozoa</taxon>
        <taxon>Asterozoa</taxon>
        <taxon>Asteroidea</taxon>
        <taxon>Valvatacea</taxon>
        <taxon>Valvatida</taxon>
        <taxon>Acanthasteridae</taxon>
        <taxon>Acanthaster</taxon>
    </lineage>
</organism>
<reference evidence="4" key="1">
    <citation type="submission" date="2025-08" db="UniProtKB">
        <authorList>
            <consortium name="RefSeq"/>
        </authorList>
    </citation>
    <scope>IDENTIFICATION</scope>
</reference>
<evidence type="ECO:0000313" key="3">
    <source>
        <dbReference type="Proteomes" id="UP000694845"/>
    </source>
</evidence>
<evidence type="ECO:0000256" key="1">
    <source>
        <dbReference type="SAM" id="Coils"/>
    </source>
</evidence>
<dbReference type="KEGG" id="aplc:110984253"/>
<dbReference type="AlphaFoldDB" id="A0A8B7Z2U0"/>
<sequence>MVGPHPRHPLQPLQVNLTAGILSSFPRVPYEQIQSPTVFSSPRLFPTTIQAVQSQQSVPSSTLFSPLKLADHKLVKDCSHSDALTSFDVQGTELQTSQKTTERENDKSVFDFDSQQLPGLNVATVKEDSDCSTHHRMSDFTTSSAPSDGVQMSPNIGFRRYAPKVAIVTPGSAPNMPDISAQEAQSSRSVLECKSTLPADMGSRKQLGTTQKGTNRSHHFFPSPAVRDSLGIQTLATSLTSPTADVQDSLNAARPEIADEGQLCIKTSPYVGPRSCGSARSKPELLEQKKAELARLRAEKAQLKKTLKTENELTDQELDIVTRLHTIRNSRHGNMQGLTVSPVVTQTPTERDKGSLHLRWHSSLVTEVQYLSSPGHPVRVARPILAKQGFSRARHVPVTRTASPAQ</sequence>
<dbReference type="GeneID" id="110984253"/>
<keyword evidence="3" id="KW-1185">Reference proteome</keyword>
<dbReference type="RefSeq" id="XP_022099939.1">
    <property type="nucleotide sequence ID" value="XM_022244247.1"/>
</dbReference>
<proteinExistence type="predicted"/>
<evidence type="ECO:0000256" key="2">
    <source>
        <dbReference type="SAM" id="MobiDB-lite"/>
    </source>
</evidence>
<protein>
    <submittedName>
        <fullName evidence="4">Uncharacterized protein LOC110984253</fullName>
    </submittedName>
</protein>